<dbReference type="InterPro" id="IPR000871">
    <property type="entry name" value="Beta-lactam_class-A"/>
</dbReference>
<sequence>MSALAACVPAGRQPASPASVPITVQTTTPARTPPRPARRAQPSADLLNAVQALGARFQGAAGISVRDIDEGWVVAWEGDTPRPQESVSKLWVAIAVMDAVDRGRLSLADPVTVTRSDLTVFHQPIRTLVGADGYRTTIGELLRGAMTRSDNTCNDVLLWRVGGPAAINRMLADKGIAGVTFGPGERQLQARTTGLEWRPEWAGGWGFLQARAAMRYEARDKALRRYLADPIDGASANGVTLGLSLLAQGKLLGARSTASLLTLMRSSKTGPLRLKSGLRPGWTLAHKTGTGQDLGSLSTGYNDVGLLVAPDGHRYAVAVMIASTRQPIPVRMRLMGDVTRAVVAAAGG</sequence>
<feature type="domain" description="Beta-lactamase class A catalytic" evidence="3">
    <location>
        <begin position="62"/>
        <end position="320"/>
    </location>
</feature>
<dbReference type="EMBL" id="VOQR01000001">
    <property type="protein sequence ID" value="TXC72670.1"/>
    <property type="molecule type" value="Genomic_DNA"/>
</dbReference>
<evidence type="ECO:0000313" key="5">
    <source>
        <dbReference type="Proteomes" id="UP000321250"/>
    </source>
</evidence>
<dbReference type="Pfam" id="PF13354">
    <property type="entry name" value="Beta-lactamase2"/>
    <property type="match status" value="1"/>
</dbReference>
<name>A0A5C6UJM8_9SPHN</name>
<dbReference type="GO" id="GO:0030655">
    <property type="term" value="P:beta-lactam antibiotic catabolic process"/>
    <property type="evidence" value="ECO:0007669"/>
    <property type="project" value="InterPro"/>
</dbReference>
<dbReference type="PANTHER" id="PTHR35333">
    <property type="entry name" value="BETA-LACTAMASE"/>
    <property type="match status" value="1"/>
</dbReference>
<dbReference type="GO" id="GO:0046677">
    <property type="term" value="P:response to antibiotic"/>
    <property type="evidence" value="ECO:0007669"/>
    <property type="project" value="InterPro"/>
</dbReference>
<dbReference type="GO" id="GO:0008800">
    <property type="term" value="F:beta-lactamase activity"/>
    <property type="evidence" value="ECO:0007669"/>
    <property type="project" value="UniProtKB-EC"/>
</dbReference>
<dbReference type="AlphaFoldDB" id="A0A5C6UJM8"/>
<accession>A0A5C6UJM8</accession>
<feature type="region of interest" description="Disordered" evidence="2">
    <location>
        <begin position="1"/>
        <end position="41"/>
    </location>
</feature>
<evidence type="ECO:0000313" key="4">
    <source>
        <dbReference type="EMBL" id="TXC72670.1"/>
    </source>
</evidence>
<comment type="caution">
    <text evidence="4">The sequence shown here is derived from an EMBL/GenBank/DDBJ whole genome shotgun (WGS) entry which is preliminary data.</text>
</comment>
<comment type="catalytic activity">
    <reaction evidence="1">
        <text>a beta-lactam + H2O = a substituted beta-amino acid</text>
        <dbReference type="Rhea" id="RHEA:20401"/>
        <dbReference type="ChEBI" id="CHEBI:15377"/>
        <dbReference type="ChEBI" id="CHEBI:35627"/>
        <dbReference type="ChEBI" id="CHEBI:140347"/>
        <dbReference type="EC" id="3.5.2.6"/>
    </reaction>
</comment>
<evidence type="ECO:0000256" key="1">
    <source>
        <dbReference type="ARBA" id="ARBA00001526"/>
    </source>
</evidence>
<protein>
    <submittedName>
        <fullName evidence="4">Serine hydrolase</fullName>
    </submittedName>
</protein>
<keyword evidence="5" id="KW-1185">Reference proteome</keyword>
<dbReference type="InterPro" id="IPR012338">
    <property type="entry name" value="Beta-lactam/transpept-like"/>
</dbReference>
<evidence type="ECO:0000259" key="3">
    <source>
        <dbReference type="Pfam" id="PF13354"/>
    </source>
</evidence>
<keyword evidence="4" id="KW-0378">Hydrolase</keyword>
<dbReference type="InterPro" id="IPR045155">
    <property type="entry name" value="Beta-lactam_cat"/>
</dbReference>
<evidence type="ECO:0000256" key="2">
    <source>
        <dbReference type="SAM" id="MobiDB-lite"/>
    </source>
</evidence>
<dbReference type="OrthoDB" id="9784149at2"/>
<reference evidence="4 5" key="1">
    <citation type="journal article" date="2013" name="Antonie Van Leeuwenhoek">
        <title>Sphingomonas ginsenosidivorax sp. nov., with the ability to transform ginsenosides.</title>
        <authorList>
            <person name="Jin X.F."/>
            <person name="Kim J.K."/>
            <person name="Liu Q.M."/>
            <person name="Kang M.S."/>
            <person name="He D."/>
            <person name="Jin F.X."/>
            <person name="Kim S.C."/>
            <person name="Im W.T."/>
        </authorList>
    </citation>
    <scope>NUCLEOTIDE SEQUENCE [LARGE SCALE GENOMIC DNA]</scope>
    <source>
        <strain evidence="4 5">KHI67</strain>
    </source>
</reference>
<dbReference type="Gene3D" id="3.40.710.10">
    <property type="entry name" value="DD-peptidase/beta-lactamase superfamily"/>
    <property type="match status" value="1"/>
</dbReference>
<dbReference type="SUPFAM" id="SSF56601">
    <property type="entry name" value="beta-lactamase/transpeptidase-like"/>
    <property type="match status" value="1"/>
</dbReference>
<dbReference type="Proteomes" id="UP000321250">
    <property type="component" value="Unassembled WGS sequence"/>
</dbReference>
<proteinExistence type="predicted"/>
<organism evidence="4 5">
    <name type="scientific">Sphingomonas ginsenosidivorax</name>
    <dbReference type="NCBI Taxonomy" id="862135"/>
    <lineage>
        <taxon>Bacteria</taxon>
        <taxon>Pseudomonadati</taxon>
        <taxon>Pseudomonadota</taxon>
        <taxon>Alphaproteobacteria</taxon>
        <taxon>Sphingomonadales</taxon>
        <taxon>Sphingomonadaceae</taxon>
        <taxon>Sphingomonas</taxon>
    </lineage>
</organism>
<dbReference type="PANTHER" id="PTHR35333:SF5">
    <property type="entry name" value="CONSERVED LIPOPROTEIN LPQF-RELATED"/>
    <property type="match status" value="1"/>
</dbReference>
<gene>
    <name evidence="4" type="ORF">FSB78_00640</name>
</gene>